<dbReference type="Gene3D" id="3.40.50.10140">
    <property type="entry name" value="Toll/interleukin-1 receptor homology (TIR) domain"/>
    <property type="match status" value="1"/>
</dbReference>
<sequence>IVQNDEIKEEIVNDDEGIPLIARCAYDRNFDFDTIRRPAWNILDHLLFVGDDAIEKTYEIDYLMDDIHMLSSSNNLHLSSITKRMQFKIEQEANYIINQNREEDEDKLHNAPIKVFDEKKAIYQYIRGDYRFNLSGMQSREPSDLMISYCSSDKKLCLIIYKKLKESKMYRISFDEANDHESNPIAMADSVGRSSIILVCFSNKYRQSNASRLEAEFAKKRKRKIIPIRVERYYEPTGGWLLSIIDDRECVDFTQGNFIYAYNRLIEHIDIAIDDD</sequence>
<feature type="domain" description="TIR" evidence="1">
    <location>
        <begin position="146"/>
        <end position="264"/>
    </location>
</feature>
<evidence type="ECO:0000259" key="1">
    <source>
        <dbReference type="Pfam" id="PF13676"/>
    </source>
</evidence>
<dbReference type="Pfam" id="PF13676">
    <property type="entry name" value="TIR_2"/>
    <property type="match status" value="1"/>
</dbReference>
<dbReference type="AlphaFoldDB" id="A0A815Q9K5"/>
<feature type="non-terminal residue" evidence="2">
    <location>
        <position position="1"/>
    </location>
</feature>
<dbReference type="SUPFAM" id="SSF52200">
    <property type="entry name" value="Toll/Interleukin receptor TIR domain"/>
    <property type="match status" value="1"/>
</dbReference>
<accession>A0A815Q9K5</accession>
<dbReference type="PANTHER" id="PTHR46270:SF2">
    <property type="entry name" value="TIR DOMAIN-CONTAINING PROTEIN"/>
    <property type="match status" value="1"/>
</dbReference>
<gene>
    <name evidence="2" type="ORF">RFH988_LOCUS37147</name>
</gene>
<dbReference type="OrthoDB" id="10031957at2759"/>
<reference evidence="2" key="1">
    <citation type="submission" date="2021-02" db="EMBL/GenBank/DDBJ databases">
        <authorList>
            <person name="Nowell W R."/>
        </authorList>
    </citation>
    <scope>NUCLEOTIDE SEQUENCE</scope>
</reference>
<comment type="caution">
    <text evidence="2">The sequence shown here is derived from an EMBL/GenBank/DDBJ whole genome shotgun (WGS) entry which is preliminary data.</text>
</comment>
<dbReference type="Proteomes" id="UP000663882">
    <property type="component" value="Unassembled WGS sequence"/>
</dbReference>
<evidence type="ECO:0000313" key="3">
    <source>
        <dbReference type="Proteomes" id="UP000663882"/>
    </source>
</evidence>
<protein>
    <recommendedName>
        <fullName evidence="1">TIR domain-containing protein</fullName>
    </recommendedName>
</protein>
<dbReference type="GO" id="GO:0007165">
    <property type="term" value="P:signal transduction"/>
    <property type="evidence" value="ECO:0007669"/>
    <property type="project" value="InterPro"/>
</dbReference>
<dbReference type="PANTHER" id="PTHR46270">
    <property type="entry name" value="ARMADILLO-TYPE FOLD-RELATED"/>
    <property type="match status" value="1"/>
</dbReference>
<dbReference type="InterPro" id="IPR000157">
    <property type="entry name" value="TIR_dom"/>
</dbReference>
<proteinExistence type="predicted"/>
<dbReference type="EMBL" id="CAJNOO010007043">
    <property type="protein sequence ID" value="CAF1460849.1"/>
    <property type="molecule type" value="Genomic_DNA"/>
</dbReference>
<name>A0A815Q9K5_9BILA</name>
<dbReference type="InterPro" id="IPR035897">
    <property type="entry name" value="Toll_tir_struct_dom_sf"/>
</dbReference>
<organism evidence="2 3">
    <name type="scientific">Rotaria sordida</name>
    <dbReference type="NCBI Taxonomy" id="392033"/>
    <lineage>
        <taxon>Eukaryota</taxon>
        <taxon>Metazoa</taxon>
        <taxon>Spiralia</taxon>
        <taxon>Gnathifera</taxon>
        <taxon>Rotifera</taxon>
        <taxon>Eurotatoria</taxon>
        <taxon>Bdelloidea</taxon>
        <taxon>Philodinida</taxon>
        <taxon>Philodinidae</taxon>
        <taxon>Rotaria</taxon>
    </lineage>
</organism>
<evidence type="ECO:0000313" key="2">
    <source>
        <dbReference type="EMBL" id="CAF1460849.1"/>
    </source>
</evidence>